<organism evidence="9 10">
    <name type="scientific">Geodermatophilus saharensis</name>
    <dbReference type="NCBI Taxonomy" id="1137994"/>
    <lineage>
        <taxon>Bacteria</taxon>
        <taxon>Bacillati</taxon>
        <taxon>Actinomycetota</taxon>
        <taxon>Actinomycetes</taxon>
        <taxon>Geodermatophilales</taxon>
        <taxon>Geodermatophilaceae</taxon>
        <taxon>Geodermatophilus</taxon>
    </lineage>
</organism>
<comment type="caution">
    <text evidence="6">Lacks conserved residue(s) required for the propagation of feature annotation.</text>
</comment>
<feature type="binding site" evidence="6">
    <location>
        <position position="163"/>
    </location>
    <ligand>
        <name>NADP(+)</name>
        <dbReference type="ChEBI" id="CHEBI:58349"/>
    </ligand>
</feature>
<feature type="active site" description="Proton acceptor" evidence="6">
    <location>
        <position position="255"/>
    </location>
</feature>
<dbReference type="Gene3D" id="3.40.50.720">
    <property type="entry name" value="NAD(P)-binding Rossmann-like Domain"/>
    <property type="match status" value="1"/>
</dbReference>
<evidence type="ECO:0000313" key="10">
    <source>
        <dbReference type="Proteomes" id="UP000198386"/>
    </source>
</evidence>
<evidence type="ECO:0000256" key="1">
    <source>
        <dbReference type="ARBA" id="ARBA00004937"/>
    </source>
</evidence>
<evidence type="ECO:0000256" key="6">
    <source>
        <dbReference type="HAMAP-Rule" id="MF_00966"/>
    </source>
</evidence>
<proteinExistence type="inferred from homology"/>
<keyword evidence="10" id="KW-1185">Reference proteome</keyword>
<keyword evidence="5 6" id="KW-0119">Carbohydrate metabolism</keyword>
<feature type="domain" description="Glucose-6-phosphate dehydrogenase NAD-binding" evidence="7">
    <location>
        <begin position="25"/>
        <end position="202"/>
    </location>
</feature>
<dbReference type="UniPathway" id="UPA00115">
    <property type="reaction ID" value="UER00408"/>
</dbReference>
<dbReference type="InterPro" id="IPR001282">
    <property type="entry name" value="G6P_DH"/>
</dbReference>
<dbReference type="NCBIfam" id="NF009492">
    <property type="entry name" value="PRK12853.1-3"/>
    <property type="match status" value="1"/>
</dbReference>
<dbReference type="EC" id="1.1.1.49" evidence="6"/>
<comment type="catalytic activity">
    <reaction evidence="6">
        <text>D-glucose 6-phosphate + NADP(+) = 6-phospho-D-glucono-1,5-lactone + NADPH + H(+)</text>
        <dbReference type="Rhea" id="RHEA:15841"/>
        <dbReference type="ChEBI" id="CHEBI:15378"/>
        <dbReference type="ChEBI" id="CHEBI:57783"/>
        <dbReference type="ChEBI" id="CHEBI:57955"/>
        <dbReference type="ChEBI" id="CHEBI:58349"/>
        <dbReference type="ChEBI" id="CHEBI:61548"/>
        <dbReference type="EC" id="1.1.1.49"/>
    </reaction>
</comment>
<dbReference type="InterPro" id="IPR036291">
    <property type="entry name" value="NAD(P)-bd_dom_sf"/>
</dbReference>
<gene>
    <name evidence="6" type="primary">zwf</name>
    <name evidence="9" type="ORF">SAMN04488107_4538</name>
</gene>
<dbReference type="NCBIfam" id="TIGR00871">
    <property type="entry name" value="zwf"/>
    <property type="match status" value="1"/>
</dbReference>
<feature type="domain" description="Glucose-6-phosphate dehydrogenase C-terminal" evidence="8">
    <location>
        <begin position="204"/>
        <end position="502"/>
    </location>
</feature>
<sequence>MAVRSRHAQHVDLDPDRRSPPCVLVIFGASGDLTARKLLPALERLAGYGALPPEVALVGVARTPMSDADFGELCRRSVSGDDPRWRELTAAARYVHGGYDDPATYQRLAEVLAECDERHGTAGNRVYYLATPPRLFGPIAVSLGKAGLSAPTDGAFVRAVVEKPFGWDEDSARDLYADLSSAFTEEQIFRIDHYLAKETVQNLLALRFANSIFEPIWNRTWVDNVQITVAETLGVGDRGGFYETTGAMRDIVQNHVLQVLSLFLMEPPTSFHAEAIRDEKVKLLRAIRPLEDEEEIAANAVRGQYTRGGTREDLMAGYRDEPGVDPLSSTETFVAMRLEVQNWRWTGVPVYVRTGKRLPARLTEVAMEFRRPPQLPLFPGRAEGLEPDALVVRVQPDEGLSLKFGAKVPGHAFRVQKASMDFSYESFDEQSPDAYERVILDALIGDPTLFIRADEVGRSWRIVDPVMRYWAADPRPIPLYQAATWGPPEADALITRDGRGWRHSARS</sequence>
<keyword evidence="3 6" id="KW-0521">NADP</keyword>
<dbReference type="PANTHER" id="PTHR23429">
    <property type="entry name" value="GLUCOSE-6-PHOSPHATE 1-DEHYDROGENASE G6PD"/>
    <property type="match status" value="1"/>
</dbReference>
<dbReference type="GO" id="GO:0050661">
    <property type="term" value="F:NADP binding"/>
    <property type="evidence" value="ECO:0007669"/>
    <property type="project" value="UniProtKB-UniRule"/>
</dbReference>
<dbReference type="GO" id="GO:0005829">
    <property type="term" value="C:cytosol"/>
    <property type="evidence" value="ECO:0007669"/>
    <property type="project" value="TreeGrafter"/>
</dbReference>
<dbReference type="HAMAP" id="MF_00966">
    <property type="entry name" value="G6PD"/>
    <property type="match status" value="1"/>
</dbReference>
<dbReference type="AlphaFoldDB" id="A0A239IXJ5"/>
<feature type="binding site" evidence="6">
    <location>
        <position position="356"/>
    </location>
    <ligand>
        <name>substrate</name>
    </ligand>
</feature>
<comment type="similarity">
    <text evidence="6">Belongs to the glucose-6-phosphate dehydrogenase family.</text>
</comment>
<feature type="binding site" evidence="6">
    <location>
        <position position="231"/>
    </location>
    <ligand>
        <name>substrate</name>
    </ligand>
</feature>
<evidence type="ECO:0000256" key="3">
    <source>
        <dbReference type="ARBA" id="ARBA00022857"/>
    </source>
</evidence>
<feature type="binding site" evidence="6">
    <location>
        <position position="193"/>
    </location>
    <ligand>
        <name>substrate</name>
    </ligand>
</feature>
<feature type="binding site" evidence="6">
    <location>
        <position position="250"/>
    </location>
    <ligand>
        <name>substrate</name>
    </ligand>
</feature>
<dbReference type="EMBL" id="FZOH01000013">
    <property type="protein sequence ID" value="SNS98496.1"/>
    <property type="molecule type" value="Genomic_DNA"/>
</dbReference>
<dbReference type="GO" id="GO:0004345">
    <property type="term" value="F:glucose-6-phosphate dehydrogenase activity"/>
    <property type="evidence" value="ECO:0007669"/>
    <property type="project" value="UniProtKB-UniRule"/>
</dbReference>
<dbReference type="GO" id="GO:0006006">
    <property type="term" value="P:glucose metabolic process"/>
    <property type="evidence" value="ECO:0007669"/>
    <property type="project" value="UniProtKB-KW"/>
</dbReference>
<evidence type="ECO:0000259" key="8">
    <source>
        <dbReference type="Pfam" id="PF02781"/>
    </source>
</evidence>
<evidence type="ECO:0000259" key="7">
    <source>
        <dbReference type="Pfam" id="PF00479"/>
    </source>
</evidence>
<evidence type="ECO:0000256" key="5">
    <source>
        <dbReference type="ARBA" id="ARBA00023277"/>
    </source>
</evidence>
<dbReference type="PIRSF" id="PIRSF000110">
    <property type="entry name" value="G6PD"/>
    <property type="match status" value="1"/>
</dbReference>
<dbReference type="SUPFAM" id="SSF51735">
    <property type="entry name" value="NAD(P)-binding Rossmann-fold domains"/>
    <property type="match status" value="1"/>
</dbReference>
<evidence type="ECO:0000256" key="4">
    <source>
        <dbReference type="ARBA" id="ARBA00023002"/>
    </source>
</evidence>
<reference evidence="10" key="1">
    <citation type="submission" date="2017-06" db="EMBL/GenBank/DDBJ databases">
        <authorList>
            <person name="Varghese N."/>
            <person name="Submissions S."/>
        </authorList>
    </citation>
    <scope>NUCLEOTIDE SEQUENCE [LARGE SCALE GENOMIC DNA]</scope>
    <source>
        <strain evidence="10">DSM 45423</strain>
    </source>
</reference>
<dbReference type="Gene3D" id="3.30.360.10">
    <property type="entry name" value="Dihydrodipicolinate Reductase, domain 2"/>
    <property type="match status" value="1"/>
</dbReference>
<dbReference type="Pfam" id="PF02781">
    <property type="entry name" value="G6PD_C"/>
    <property type="match status" value="1"/>
</dbReference>
<dbReference type="InterPro" id="IPR022674">
    <property type="entry name" value="G6P_DH_NAD-bd"/>
</dbReference>
<name>A0A239IXJ5_9ACTN</name>
<keyword evidence="2 6" id="KW-0313">Glucose metabolism</keyword>
<dbReference type="Pfam" id="PF00479">
    <property type="entry name" value="G6PD_N"/>
    <property type="match status" value="1"/>
</dbReference>
<dbReference type="PANTHER" id="PTHR23429:SF0">
    <property type="entry name" value="GLUCOSE-6-PHOSPHATE 1-DEHYDROGENASE"/>
    <property type="match status" value="1"/>
</dbReference>
<dbReference type="SUPFAM" id="SSF55347">
    <property type="entry name" value="Glyceraldehyde-3-phosphate dehydrogenase-like, C-terminal domain"/>
    <property type="match status" value="1"/>
</dbReference>
<accession>A0A239IXJ5</accession>
<dbReference type="InterPro" id="IPR022675">
    <property type="entry name" value="G6P_DH_C"/>
</dbReference>
<keyword evidence="4 6" id="KW-0560">Oxidoreductase</keyword>
<dbReference type="GO" id="GO:0009051">
    <property type="term" value="P:pentose-phosphate shunt, oxidative branch"/>
    <property type="evidence" value="ECO:0007669"/>
    <property type="project" value="TreeGrafter"/>
</dbReference>
<feature type="binding site" evidence="6">
    <location>
        <position position="62"/>
    </location>
    <ligand>
        <name>NADP(+)</name>
        <dbReference type="ChEBI" id="CHEBI:58349"/>
    </ligand>
</feature>
<comment type="pathway">
    <text evidence="1 6">Carbohydrate degradation; pentose phosphate pathway; D-ribulose 5-phosphate from D-glucose 6-phosphate (oxidative stage): step 1/3.</text>
</comment>
<feature type="binding site" evidence="6">
    <location>
        <position position="197"/>
    </location>
    <ligand>
        <name>substrate</name>
    </ligand>
</feature>
<evidence type="ECO:0000313" key="9">
    <source>
        <dbReference type="EMBL" id="SNS98496.1"/>
    </source>
</evidence>
<dbReference type="PRINTS" id="PR00079">
    <property type="entry name" value="G6PDHDRGNASE"/>
</dbReference>
<evidence type="ECO:0000256" key="2">
    <source>
        <dbReference type="ARBA" id="ARBA00022526"/>
    </source>
</evidence>
<comment type="function">
    <text evidence="6">Catalyzes the oxidation of glucose 6-phosphate to 6-phosphogluconolactone.</text>
</comment>
<dbReference type="Proteomes" id="UP000198386">
    <property type="component" value="Unassembled WGS sequence"/>
</dbReference>
<protein>
    <recommendedName>
        <fullName evidence="6">Glucose-6-phosphate 1-dehydrogenase</fullName>
        <shortName evidence="6">G6PD</shortName>
        <ecNumber evidence="6">1.1.1.49</ecNumber>
    </recommendedName>
</protein>